<dbReference type="Gene3D" id="3.40.190.290">
    <property type="match status" value="1"/>
</dbReference>
<dbReference type="RefSeq" id="WP_164650231.1">
    <property type="nucleotide sequence ID" value="NZ_CP047476.1"/>
</dbReference>
<organism evidence="6 7">
    <name type="scientific">Vibrio astriarenae</name>
    <dbReference type="NCBI Taxonomy" id="1481923"/>
    <lineage>
        <taxon>Bacteria</taxon>
        <taxon>Pseudomonadati</taxon>
        <taxon>Pseudomonadota</taxon>
        <taxon>Gammaproteobacteria</taxon>
        <taxon>Vibrionales</taxon>
        <taxon>Vibrionaceae</taxon>
        <taxon>Vibrio</taxon>
    </lineage>
</organism>
<dbReference type="SUPFAM" id="SSF53850">
    <property type="entry name" value="Periplasmic binding protein-like II"/>
    <property type="match status" value="1"/>
</dbReference>
<dbReference type="EMBL" id="CP047476">
    <property type="protein sequence ID" value="QIA65331.1"/>
    <property type="molecule type" value="Genomic_DNA"/>
</dbReference>
<dbReference type="SUPFAM" id="SSF46785">
    <property type="entry name" value="Winged helix' DNA-binding domain"/>
    <property type="match status" value="1"/>
</dbReference>
<dbReference type="Proteomes" id="UP000464262">
    <property type="component" value="Chromosome 2"/>
</dbReference>
<evidence type="ECO:0000256" key="2">
    <source>
        <dbReference type="ARBA" id="ARBA00023015"/>
    </source>
</evidence>
<protein>
    <submittedName>
        <fullName evidence="6">LysR family transcriptional regulator</fullName>
    </submittedName>
</protein>
<dbReference type="GO" id="GO:0003700">
    <property type="term" value="F:DNA-binding transcription factor activity"/>
    <property type="evidence" value="ECO:0007669"/>
    <property type="project" value="InterPro"/>
</dbReference>
<proteinExistence type="inferred from homology"/>
<feature type="domain" description="HTH lysR-type" evidence="5">
    <location>
        <begin position="2"/>
        <end position="59"/>
    </location>
</feature>
<sequence>MISIEQVQAFTLVYEEGSYSSAAKIAQKERSTIREHVLAMEDTLGVKLFEIEGRRAVPTTDAESLIVRSRNLSKHARDFYHAAMTLYKQPLSKMIVWHDSLIPNQLLGEVITRLREEYPELEIECCNASREEAFKAVEQDQCHIAVMSTEHSTVSPGKFKSTNIGSLTMNPYGSPISDLGKSSVVSMSDLQLSTQYIMQHSKARDLGYFEIGNRQHKVSSVELAIALMETEGWTVLSDMDAAHWVESGKLKLLNLDHLIRGYKHSVSTYYSLSSDSIPEVNKALSIFKNASYKYLI</sequence>
<evidence type="ECO:0000313" key="7">
    <source>
        <dbReference type="Proteomes" id="UP000464262"/>
    </source>
</evidence>
<evidence type="ECO:0000256" key="1">
    <source>
        <dbReference type="ARBA" id="ARBA00009437"/>
    </source>
</evidence>
<dbReference type="Pfam" id="PF03466">
    <property type="entry name" value="LysR_substrate"/>
    <property type="match status" value="1"/>
</dbReference>
<evidence type="ECO:0000256" key="3">
    <source>
        <dbReference type="ARBA" id="ARBA00023125"/>
    </source>
</evidence>
<gene>
    <name evidence="6" type="ORF">GT360_17460</name>
</gene>
<dbReference type="KEGG" id="vas:GT360_17460"/>
<dbReference type="PANTHER" id="PTHR30126">
    <property type="entry name" value="HTH-TYPE TRANSCRIPTIONAL REGULATOR"/>
    <property type="match status" value="1"/>
</dbReference>
<dbReference type="Gene3D" id="1.10.10.10">
    <property type="entry name" value="Winged helix-like DNA-binding domain superfamily/Winged helix DNA-binding domain"/>
    <property type="match status" value="1"/>
</dbReference>
<evidence type="ECO:0000259" key="5">
    <source>
        <dbReference type="PROSITE" id="PS50931"/>
    </source>
</evidence>
<accession>A0A7Z2T6N9</accession>
<dbReference type="InterPro" id="IPR000847">
    <property type="entry name" value="LysR_HTH_N"/>
</dbReference>
<keyword evidence="4" id="KW-0804">Transcription</keyword>
<dbReference type="InterPro" id="IPR036388">
    <property type="entry name" value="WH-like_DNA-bd_sf"/>
</dbReference>
<dbReference type="AlphaFoldDB" id="A0A7Z2T6N9"/>
<dbReference type="GO" id="GO:0000976">
    <property type="term" value="F:transcription cis-regulatory region binding"/>
    <property type="evidence" value="ECO:0007669"/>
    <property type="project" value="TreeGrafter"/>
</dbReference>
<name>A0A7Z2T6N9_9VIBR</name>
<evidence type="ECO:0000256" key="4">
    <source>
        <dbReference type="ARBA" id="ARBA00023163"/>
    </source>
</evidence>
<comment type="similarity">
    <text evidence="1">Belongs to the LysR transcriptional regulatory family.</text>
</comment>
<reference evidence="6 7" key="1">
    <citation type="submission" date="2020-01" db="EMBL/GenBank/DDBJ databases">
        <title>Whole genome and functional gene identification of agarase of Vibrio HN897.</title>
        <authorList>
            <person name="Liu Y."/>
            <person name="Zhao Z."/>
        </authorList>
    </citation>
    <scope>NUCLEOTIDE SEQUENCE [LARGE SCALE GENOMIC DNA]</scope>
    <source>
        <strain evidence="6 7">HN897</strain>
    </source>
</reference>
<dbReference type="Pfam" id="PF00126">
    <property type="entry name" value="HTH_1"/>
    <property type="match status" value="1"/>
</dbReference>
<dbReference type="PROSITE" id="PS50931">
    <property type="entry name" value="HTH_LYSR"/>
    <property type="match status" value="1"/>
</dbReference>
<keyword evidence="2" id="KW-0805">Transcription regulation</keyword>
<keyword evidence="7" id="KW-1185">Reference proteome</keyword>
<dbReference type="PANTHER" id="PTHR30126:SF40">
    <property type="entry name" value="HTH-TYPE TRANSCRIPTIONAL REGULATOR GLTR"/>
    <property type="match status" value="1"/>
</dbReference>
<evidence type="ECO:0000313" key="6">
    <source>
        <dbReference type="EMBL" id="QIA65331.1"/>
    </source>
</evidence>
<dbReference type="InterPro" id="IPR036390">
    <property type="entry name" value="WH_DNA-bd_sf"/>
</dbReference>
<dbReference type="InterPro" id="IPR005119">
    <property type="entry name" value="LysR_subst-bd"/>
</dbReference>
<keyword evidence="3" id="KW-0238">DNA-binding</keyword>